<dbReference type="EMBL" id="JAPDDT010000002">
    <property type="protein sequence ID" value="MCW1922055.1"/>
    <property type="molecule type" value="Genomic_DNA"/>
</dbReference>
<evidence type="ECO:0000256" key="1">
    <source>
        <dbReference type="SAM" id="SignalP"/>
    </source>
</evidence>
<gene>
    <name evidence="2" type="ORF">OKA05_05790</name>
</gene>
<comment type="caution">
    <text evidence="2">The sequence shown here is derived from an EMBL/GenBank/DDBJ whole genome shotgun (WGS) entry which is preliminary data.</text>
</comment>
<accession>A0ABT3GFH6</accession>
<dbReference type="RefSeq" id="WP_264486165.1">
    <property type="nucleotide sequence ID" value="NZ_JAPDDT010000002.1"/>
</dbReference>
<dbReference type="InterPro" id="IPR011050">
    <property type="entry name" value="Pectin_lyase_fold/virulence"/>
</dbReference>
<protein>
    <recommendedName>
        <fullName evidence="4">Right handed beta helix domain-containing protein</fullName>
    </recommendedName>
</protein>
<proteinExistence type="predicted"/>
<keyword evidence="1" id="KW-0732">Signal</keyword>
<reference evidence="2 3" key="1">
    <citation type="submission" date="2022-10" db="EMBL/GenBank/DDBJ databases">
        <title>Luteolibacter arcticus strain CCTCC AB 2014275, whole genome shotgun sequencing project.</title>
        <authorList>
            <person name="Zhao G."/>
            <person name="Shen L."/>
        </authorList>
    </citation>
    <scope>NUCLEOTIDE SEQUENCE [LARGE SCALE GENOMIC DNA]</scope>
    <source>
        <strain evidence="2 3">CCTCC AB 2014275</strain>
    </source>
</reference>
<evidence type="ECO:0008006" key="4">
    <source>
        <dbReference type="Google" id="ProtNLM"/>
    </source>
</evidence>
<evidence type="ECO:0000313" key="2">
    <source>
        <dbReference type="EMBL" id="MCW1922055.1"/>
    </source>
</evidence>
<sequence length="356" mass="34981">MTRLHFAIASIFLLPLLAGAQGPITPPPGVPTAGMKTLQEIWDKVNGQPVEKRIPLSAPATLNAPGSYYLTGNITSASGTAFSINGAGITLDLNGFTIDARSNADGDGIVMSSTARNVQIKNGQILGGVTRTSGVFSAGNFEGIVGSNGTTGVIIEGVSVSGAKYGIDVKVIVGSVVKDCTVSLCSSHGIRAASVVDSSAFVCEATGIEGDRVSGCTSESLGGGPGAPTGIRGGQVSHCHAKGAGTSGGTGITADSVTDCVVTNTGSGAGIFADVISNSKSTVTSGNAIVGSTITNCTGITASGSRAIWASNGTVSNSRGERSSGGGTAIEAVVATGCTAPAGQAITATVKQNCVP</sequence>
<keyword evidence="3" id="KW-1185">Reference proteome</keyword>
<dbReference type="SMART" id="SM00710">
    <property type="entry name" value="PbH1"/>
    <property type="match status" value="6"/>
</dbReference>
<dbReference type="InterPro" id="IPR006626">
    <property type="entry name" value="PbH1"/>
</dbReference>
<dbReference type="SUPFAM" id="SSF51126">
    <property type="entry name" value="Pectin lyase-like"/>
    <property type="match status" value="1"/>
</dbReference>
<organism evidence="2 3">
    <name type="scientific">Luteolibacter arcticus</name>
    <dbReference type="NCBI Taxonomy" id="1581411"/>
    <lineage>
        <taxon>Bacteria</taxon>
        <taxon>Pseudomonadati</taxon>
        <taxon>Verrucomicrobiota</taxon>
        <taxon>Verrucomicrobiia</taxon>
        <taxon>Verrucomicrobiales</taxon>
        <taxon>Verrucomicrobiaceae</taxon>
        <taxon>Luteolibacter</taxon>
    </lineage>
</organism>
<feature type="chain" id="PRO_5045249274" description="Right handed beta helix domain-containing protein" evidence="1">
    <location>
        <begin position="21"/>
        <end position="356"/>
    </location>
</feature>
<evidence type="ECO:0000313" key="3">
    <source>
        <dbReference type="Proteomes" id="UP001320876"/>
    </source>
</evidence>
<dbReference type="Proteomes" id="UP001320876">
    <property type="component" value="Unassembled WGS sequence"/>
</dbReference>
<feature type="signal peptide" evidence="1">
    <location>
        <begin position="1"/>
        <end position="20"/>
    </location>
</feature>
<name>A0ABT3GFH6_9BACT</name>